<dbReference type="InterPro" id="IPR011009">
    <property type="entry name" value="Kinase-like_dom_sf"/>
</dbReference>
<dbReference type="PROSITE" id="PS00107">
    <property type="entry name" value="PROTEIN_KINASE_ATP"/>
    <property type="match status" value="1"/>
</dbReference>
<keyword evidence="1" id="KW-0723">Serine/threonine-protein kinase</keyword>
<keyword evidence="4" id="KW-0418">Kinase</keyword>
<name>A0A811K143_9BILA</name>
<evidence type="ECO:0000256" key="5">
    <source>
        <dbReference type="ARBA" id="ARBA00022840"/>
    </source>
</evidence>
<dbReference type="CDD" id="cd14017">
    <property type="entry name" value="STKc_TTBK"/>
    <property type="match status" value="1"/>
</dbReference>
<evidence type="ECO:0000256" key="1">
    <source>
        <dbReference type="ARBA" id="ARBA00022527"/>
    </source>
</evidence>
<dbReference type="Proteomes" id="UP000614601">
    <property type="component" value="Unassembled WGS sequence"/>
</dbReference>
<dbReference type="EMBL" id="CAJFCW020000002">
    <property type="protein sequence ID" value="CAG9089493.1"/>
    <property type="molecule type" value="Genomic_DNA"/>
</dbReference>
<keyword evidence="3 6" id="KW-0547">Nucleotide-binding</keyword>
<dbReference type="PANTHER" id="PTHR11909">
    <property type="entry name" value="CASEIN KINASE-RELATED"/>
    <property type="match status" value="1"/>
</dbReference>
<organism evidence="8 9">
    <name type="scientific">Bursaphelenchus okinawaensis</name>
    <dbReference type="NCBI Taxonomy" id="465554"/>
    <lineage>
        <taxon>Eukaryota</taxon>
        <taxon>Metazoa</taxon>
        <taxon>Ecdysozoa</taxon>
        <taxon>Nematoda</taxon>
        <taxon>Chromadorea</taxon>
        <taxon>Rhabditida</taxon>
        <taxon>Tylenchina</taxon>
        <taxon>Tylenchomorpha</taxon>
        <taxon>Aphelenchoidea</taxon>
        <taxon>Aphelenchoididae</taxon>
        <taxon>Bursaphelenchus</taxon>
    </lineage>
</organism>
<protein>
    <recommendedName>
        <fullName evidence="7">Protein kinase domain-containing protein</fullName>
    </recommendedName>
</protein>
<dbReference type="AlphaFoldDB" id="A0A811K143"/>
<comment type="caution">
    <text evidence="8">The sequence shown here is derived from an EMBL/GenBank/DDBJ whole genome shotgun (WGS) entry which is preliminary data.</text>
</comment>
<evidence type="ECO:0000259" key="7">
    <source>
        <dbReference type="PROSITE" id="PS50011"/>
    </source>
</evidence>
<evidence type="ECO:0000256" key="6">
    <source>
        <dbReference type="PROSITE-ProRule" id="PRU10141"/>
    </source>
</evidence>
<accession>A0A811K143</accession>
<gene>
    <name evidence="8" type="ORF">BOKJ2_LOCUS2720</name>
</gene>
<evidence type="ECO:0000256" key="2">
    <source>
        <dbReference type="ARBA" id="ARBA00022679"/>
    </source>
</evidence>
<evidence type="ECO:0000256" key="3">
    <source>
        <dbReference type="ARBA" id="ARBA00022741"/>
    </source>
</evidence>
<proteinExistence type="predicted"/>
<dbReference type="Pfam" id="PF00069">
    <property type="entry name" value="Pkinase"/>
    <property type="match status" value="1"/>
</dbReference>
<dbReference type="SMART" id="SM00220">
    <property type="entry name" value="S_TKc"/>
    <property type="match status" value="1"/>
</dbReference>
<dbReference type="PROSITE" id="PS50011">
    <property type="entry name" value="PROTEIN_KINASE_DOM"/>
    <property type="match status" value="1"/>
</dbReference>
<dbReference type="InterPro" id="IPR047916">
    <property type="entry name" value="TTBK_Asator-like_STKc"/>
</dbReference>
<dbReference type="OrthoDB" id="5979581at2759"/>
<dbReference type="Gene3D" id="1.10.510.10">
    <property type="entry name" value="Transferase(Phosphotransferase) domain 1"/>
    <property type="match status" value="1"/>
</dbReference>
<feature type="domain" description="Protein kinase" evidence="7">
    <location>
        <begin position="17"/>
        <end position="327"/>
    </location>
</feature>
<keyword evidence="9" id="KW-1185">Reference proteome</keyword>
<sequence length="343" mass="39077">MTSNVYFNEGDVINNRFTVIQMLGEGGFGAVYKVITSDNQTFAMKSETHNPDGVLKMEVLILKLVNAKGYAHFCRCIDAGKTSTATLYMVMTLLGPNLSELRSDLPDQKFSMGCSLSVGKQCVEAIQEIHSVGFLHRDLKPSNFAIGPETNSRRILMFDFGLARRYRNSDGTVRPPRVAPGFRGTIRYAPLSCHVYREQSRKCDLETWFYQQVELTRGALPWRCSDDRNRVGVFKEKCRYGLGLKEFLSGCPAEYVEILRYLDRLRYFDTPKYKLILDLMDQALESLNLSEYPYDWESTSKLYQKFMAKKEADRLAEKQAKGPRPTLTATNNVIYTASNSKDS</sequence>
<feature type="binding site" evidence="6">
    <location>
        <position position="45"/>
    </location>
    <ligand>
        <name>ATP</name>
        <dbReference type="ChEBI" id="CHEBI:30616"/>
    </ligand>
</feature>
<evidence type="ECO:0000313" key="9">
    <source>
        <dbReference type="Proteomes" id="UP000614601"/>
    </source>
</evidence>
<dbReference type="SUPFAM" id="SSF56112">
    <property type="entry name" value="Protein kinase-like (PK-like)"/>
    <property type="match status" value="1"/>
</dbReference>
<evidence type="ECO:0000313" key="8">
    <source>
        <dbReference type="EMBL" id="CAD5209504.1"/>
    </source>
</evidence>
<dbReference type="GO" id="GO:0005524">
    <property type="term" value="F:ATP binding"/>
    <property type="evidence" value="ECO:0007669"/>
    <property type="project" value="UniProtKB-UniRule"/>
</dbReference>
<dbReference type="InterPro" id="IPR050235">
    <property type="entry name" value="CK1_Ser-Thr_kinase"/>
</dbReference>
<dbReference type="InterPro" id="IPR000719">
    <property type="entry name" value="Prot_kinase_dom"/>
</dbReference>
<keyword evidence="5 6" id="KW-0067">ATP-binding</keyword>
<dbReference type="InterPro" id="IPR017441">
    <property type="entry name" value="Protein_kinase_ATP_BS"/>
</dbReference>
<dbReference type="GO" id="GO:0004674">
    <property type="term" value="F:protein serine/threonine kinase activity"/>
    <property type="evidence" value="ECO:0007669"/>
    <property type="project" value="UniProtKB-KW"/>
</dbReference>
<keyword evidence="2" id="KW-0808">Transferase</keyword>
<reference evidence="8" key="1">
    <citation type="submission" date="2020-09" db="EMBL/GenBank/DDBJ databases">
        <authorList>
            <person name="Kikuchi T."/>
        </authorList>
    </citation>
    <scope>NUCLEOTIDE SEQUENCE</scope>
    <source>
        <strain evidence="8">SH1</strain>
    </source>
</reference>
<dbReference type="EMBL" id="CAJFDH010000002">
    <property type="protein sequence ID" value="CAD5209504.1"/>
    <property type="molecule type" value="Genomic_DNA"/>
</dbReference>
<dbReference type="Proteomes" id="UP000783686">
    <property type="component" value="Unassembled WGS sequence"/>
</dbReference>
<evidence type="ECO:0000256" key="4">
    <source>
        <dbReference type="ARBA" id="ARBA00022777"/>
    </source>
</evidence>